<name>A0A0E9XTP8_ANGAN</name>
<reference evidence="2" key="1">
    <citation type="submission" date="2014-11" db="EMBL/GenBank/DDBJ databases">
        <authorList>
            <person name="Amaro Gonzalez C."/>
        </authorList>
    </citation>
    <scope>NUCLEOTIDE SEQUENCE</scope>
</reference>
<evidence type="ECO:0000256" key="1">
    <source>
        <dbReference type="SAM" id="Phobius"/>
    </source>
</evidence>
<sequence>MYYVTIPCISIIIYFITYFISIYSLYNQYISFLEG</sequence>
<accession>A0A0E9XTP8</accession>
<dbReference type="AlphaFoldDB" id="A0A0E9XTP8"/>
<dbReference type="EMBL" id="GBXM01002455">
    <property type="protein sequence ID" value="JAI06123.1"/>
    <property type="molecule type" value="Transcribed_RNA"/>
</dbReference>
<evidence type="ECO:0000313" key="2">
    <source>
        <dbReference type="EMBL" id="JAI06123.1"/>
    </source>
</evidence>
<protein>
    <submittedName>
        <fullName evidence="2">Uncharacterized protein</fullName>
    </submittedName>
</protein>
<keyword evidence="1" id="KW-1133">Transmembrane helix</keyword>
<feature type="transmembrane region" description="Helical" evidence="1">
    <location>
        <begin position="6"/>
        <end position="26"/>
    </location>
</feature>
<organism evidence="2">
    <name type="scientific">Anguilla anguilla</name>
    <name type="common">European freshwater eel</name>
    <name type="synonym">Muraena anguilla</name>
    <dbReference type="NCBI Taxonomy" id="7936"/>
    <lineage>
        <taxon>Eukaryota</taxon>
        <taxon>Metazoa</taxon>
        <taxon>Chordata</taxon>
        <taxon>Craniata</taxon>
        <taxon>Vertebrata</taxon>
        <taxon>Euteleostomi</taxon>
        <taxon>Actinopterygii</taxon>
        <taxon>Neopterygii</taxon>
        <taxon>Teleostei</taxon>
        <taxon>Anguilliformes</taxon>
        <taxon>Anguillidae</taxon>
        <taxon>Anguilla</taxon>
    </lineage>
</organism>
<keyword evidence="1" id="KW-0812">Transmembrane</keyword>
<keyword evidence="1" id="KW-0472">Membrane</keyword>
<proteinExistence type="predicted"/>
<reference evidence="2" key="2">
    <citation type="journal article" date="2015" name="Fish Shellfish Immunol.">
        <title>Early steps in the European eel (Anguilla anguilla)-Vibrio vulnificus interaction in the gills: Role of the RtxA13 toxin.</title>
        <authorList>
            <person name="Callol A."/>
            <person name="Pajuelo D."/>
            <person name="Ebbesson L."/>
            <person name="Teles M."/>
            <person name="MacKenzie S."/>
            <person name="Amaro C."/>
        </authorList>
    </citation>
    <scope>NUCLEOTIDE SEQUENCE</scope>
</reference>